<accession>K3YDH8</accession>
<dbReference type="Gene3D" id="1.10.110.10">
    <property type="entry name" value="Plant lipid-transfer and hydrophobic proteins"/>
    <property type="match status" value="1"/>
</dbReference>
<dbReference type="AlphaFoldDB" id="K3YDH8"/>
<dbReference type="EnsemblPlants" id="KQL00053">
    <property type="protein sequence ID" value="KQL00053"/>
    <property type="gene ID" value="SETIT_012283mg"/>
</dbReference>
<organism evidence="3 4">
    <name type="scientific">Setaria italica</name>
    <name type="common">Foxtail millet</name>
    <name type="synonym">Panicum italicum</name>
    <dbReference type="NCBI Taxonomy" id="4555"/>
    <lineage>
        <taxon>Eukaryota</taxon>
        <taxon>Viridiplantae</taxon>
        <taxon>Streptophyta</taxon>
        <taxon>Embryophyta</taxon>
        <taxon>Tracheophyta</taxon>
        <taxon>Spermatophyta</taxon>
        <taxon>Magnoliopsida</taxon>
        <taxon>Liliopsida</taxon>
        <taxon>Poales</taxon>
        <taxon>Poaceae</taxon>
        <taxon>PACMAD clade</taxon>
        <taxon>Panicoideae</taxon>
        <taxon>Panicodae</taxon>
        <taxon>Paniceae</taxon>
        <taxon>Cenchrinae</taxon>
        <taxon>Setaria</taxon>
    </lineage>
</organism>
<dbReference type="OMA" id="MASSYKC"/>
<evidence type="ECO:0000313" key="4">
    <source>
        <dbReference type="Proteomes" id="UP000004995"/>
    </source>
</evidence>
<dbReference type="HOGENOM" id="CLU_1716411_0_0_1"/>
<feature type="domain" description="Bifunctional inhibitor/plant lipid transfer protein/seed storage helical" evidence="2">
    <location>
        <begin position="67"/>
        <end position="127"/>
    </location>
</feature>
<dbReference type="Proteomes" id="UP000004995">
    <property type="component" value="Unassembled WGS sequence"/>
</dbReference>
<dbReference type="InterPro" id="IPR016140">
    <property type="entry name" value="Bifunc_inhib/LTP/seed_store"/>
</dbReference>
<protein>
    <recommendedName>
        <fullName evidence="2">Bifunctional inhibitor/plant lipid transfer protein/seed storage helical domain-containing protein</fullName>
    </recommendedName>
</protein>
<dbReference type="CDD" id="cd00010">
    <property type="entry name" value="AAI_LTSS"/>
    <property type="match status" value="1"/>
</dbReference>
<name>K3YDH8_SETIT</name>
<keyword evidence="4" id="KW-1185">Reference proteome</keyword>
<proteinExistence type="predicted"/>
<sequence length="153" mass="16466">MASSYKCVVIALLVVFSNLRPSAAIRSADPEAATSTPSSRRHLRRGELILLDICHALFPPPTPPSPPSPEERVTCRAPLAKRFVPVCGSFLTNSSVSAPSSECCYRVSSFIATPTQFCLCHIANGDETNLYLLNKLRSMMDPPSPPPAPGKKA</sequence>
<evidence type="ECO:0000259" key="2">
    <source>
        <dbReference type="Pfam" id="PF14368"/>
    </source>
</evidence>
<dbReference type="SUPFAM" id="SSF47699">
    <property type="entry name" value="Bifunctional inhibitor/lipid-transfer protein/seed storage 2S albumin"/>
    <property type="match status" value="1"/>
</dbReference>
<dbReference type="Pfam" id="PF14368">
    <property type="entry name" value="LTP_2"/>
    <property type="match status" value="1"/>
</dbReference>
<reference evidence="3" key="2">
    <citation type="submission" date="2018-08" db="UniProtKB">
        <authorList>
            <consortium name="EnsemblPlants"/>
        </authorList>
    </citation>
    <scope>IDENTIFICATION</scope>
    <source>
        <strain evidence="3">Yugu1</strain>
    </source>
</reference>
<dbReference type="Gramene" id="KQL00053">
    <property type="protein sequence ID" value="KQL00053"/>
    <property type="gene ID" value="SETIT_012283mg"/>
</dbReference>
<reference evidence="4" key="1">
    <citation type="journal article" date="2012" name="Nat. Biotechnol.">
        <title>Reference genome sequence of the model plant Setaria.</title>
        <authorList>
            <person name="Bennetzen J.L."/>
            <person name="Schmutz J."/>
            <person name="Wang H."/>
            <person name="Percifield R."/>
            <person name="Hawkins J."/>
            <person name="Pontaroli A.C."/>
            <person name="Estep M."/>
            <person name="Feng L."/>
            <person name="Vaughn J.N."/>
            <person name="Grimwood J."/>
            <person name="Jenkins J."/>
            <person name="Barry K."/>
            <person name="Lindquist E."/>
            <person name="Hellsten U."/>
            <person name="Deshpande S."/>
            <person name="Wang X."/>
            <person name="Wu X."/>
            <person name="Mitros T."/>
            <person name="Triplett J."/>
            <person name="Yang X."/>
            <person name="Ye C.Y."/>
            <person name="Mauro-Herrera M."/>
            <person name="Wang L."/>
            <person name="Li P."/>
            <person name="Sharma M."/>
            <person name="Sharma R."/>
            <person name="Ronald P.C."/>
            <person name="Panaud O."/>
            <person name="Kellogg E.A."/>
            <person name="Brutnell T.P."/>
            <person name="Doust A.N."/>
            <person name="Tuskan G.A."/>
            <person name="Rokhsar D."/>
            <person name="Devos K.M."/>
        </authorList>
    </citation>
    <scope>NUCLEOTIDE SEQUENCE [LARGE SCALE GENOMIC DNA]</scope>
    <source>
        <strain evidence="4">cv. Yugu1</strain>
    </source>
</reference>
<keyword evidence="1" id="KW-0732">Signal</keyword>
<dbReference type="EMBL" id="AGNK02004596">
    <property type="status" value="NOT_ANNOTATED_CDS"/>
    <property type="molecule type" value="Genomic_DNA"/>
</dbReference>
<dbReference type="InParanoid" id="K3YDH8"/>
<evidence type="ECO:0000256" key="1">
    <source>
        <dbReference type="SAM" id="SignalP"/>
    </source>
</evidence>
<evidence type="ECO:0000313" key="3">
    <source>
        <dbReference type="EnsemblPlants" id="KQL00053"/>
    </source>
</evidence>
<feature type="signal peptide" evidence="1">
    <location>
        <begin position="1"/>
        <end position="24"/>
    </location>
</feature>
<dbReference type="InterPro" id="IPR036312">
    <property type="entry name" value="Bifun_inhib/LTP/seed_sf"/>
</dbReference>
<feature type="chain" id="PRO_5010126714" description="Bifunctional inhibitor/plant lipid transfer protein/seed storage helical domain-containing protein" evidence="1">
    <location>
        <begin position="25"/>
        <end position="153"/>
    </location>
</feature>